<dbReference type="PROSITE" id="PS51257">
    <property type="entry name" value="PROKAR_LIPOPROTEIN"/>
    <property type="match status" value="1"/>
</dbReference>
<proteinExistence type="predicted"/>
<gene>
    <name evidence="2" type="ORF">GGQ87_000851</name>
</gene>
<evidence type="ECO:0000313" key="2">
    <source>
        <dbReference type="EMBL" id="NJC40593.1"/>
    </source>
</evidence>
<comment type="caution">
    <text evidence="2">The sequence shown here is derived from an EMBL/GenBank/DDBJ whole genome shotgun (WGS) entry which is preliminary data.</text>
</comment>
<dbReference type="AlphaFoldDB" id="A0A7X5YIJ2"/>
<name>A0A7X5YIJ2_9CAUL</name>
<evidence type="ECO:0000313" key="3">
    <source>
        <dbReference type="Proteomes" id="UP000587415"/>
    </source>
</evidence>
<protein>
    <recommendedName>
        <fullName evidence="4">Lipoprotein</fullName>
    </recommendedName>
</protein>
<feature type="chain" id="PRO_5030965244" description="Lipoprotein" evidence="1">
    <location>
        <begin position="21"/>
        <end position="161"/>
    </location>
</feature>
<dbReference type="Proteomes" id="UP000587415">
    <property type="component" value="Unassembled WGS sequence"/>
</dbReference>
<dbReference type="EMBL" id="JAATJM010000001">
    <property type="protein sequence ID" value="NJC40593.1"/>
    <property type="molecule type" value="Genomic_DNA"/>
</dbReference>
<sequence length="161" mass="16572">MRTYLLTALLALAACNQPDAPAPTAPVEPLPIPSKPPLVEPPAAPVSMGFVDAGGVERLQLACREDAPAFRITVPGFRSIGSEDRLTLGVGDEAFAHAADLEASGPGVTGGGPLEADLLDRLARGEPVRAVYGAQSIGPLQAGQPSDLPAFTQRCRGLQTP</sequence>
<feature type="signal peptide" evidence="1">
    <location>
        <begin position="1"/>
        <end position="20"/>
    </location>
</feature>
<organism evidence="2 3">
    <name type="scientific">Brevundimonas alba</name>
    <dbReference type="NCBI Taxonomy" id="74314"/>
    <lineage>
        <taxon>Bacteria</taxon>
        <taxon>Pseudomonadati</taxon>
        <taxon>Pseudomonadota</taxon>
        <taxon>Alphaproteobacteria</taxon>
        <taxon>Caulobacterales</taxon>
        <taxon>Caulobacteraceae</taxon>
        <taxon>Brevundimonas</taxon>
    </lineage>
</organism>
<keyword evidence="3" id="KW-1185">Reference proteome</keyword>
<keyword evidence="1" id="KW-0732">Signal</keyword>
<evidence type="ECO:0008006" key="4">
    <source>
        <dbReference type="Google" id="ProtNLM"/>
    </source>
</evidence>
<evidence type="ECO:0000256" key="1">
    <source>
        <dbReference type="SAM" id="SignalP"/>
    </source>
</evidence>
<dbReference type="RefSeq" id="WP_168045459.1">
    <property type="nucleotide sequence ID" value="NZ_JAATJM010000001.1"/>
</dbReference>
<accession>A0A7X5YIJ2</accession>
<reference evidence="2 3" key="1">
    <citation type="submission" date="2020-03" db="EMBL/GenBank/DDBJ databases">
        <title>Genomic Encyclopedia of Type Strains, Phase IV (KMG-IV): sequencing the most valuable type-strain genomes for metagenomic binning, comparative biology and taxonomic classification.</title>
        <authorList>
            <person name="Goeker M."/>
        </authorList>
    </citation>
    <scope>NUCLEOTIDE SEQUENCE [LARGE SCALE GENOMIC DNA]</scope>
    <source>
        <strain evidence="2 3">DSM 4736</strain>
    </source>
</reference>